<dbReference type="Proteomes" id="UP001144471">
    <property type="component" value="Unassembled WGS sequence"/>
</dbReference>
<keyword evidence="4 5" id="KW-0472">Membrane</keyword>
<feature type="transmembrane region" description="Helical" evidence="5">
    <location>
        <begin position="82"/>
        <end position="100"/>
    </location>
</feature>
<dbReference type="AlphaFoldDB" id="A0A9W6GN60"/>
<protein>
    <recommendedName>
        <fullName evidence="6">NfeD-like C-terminal domain-containing protein</fullName>
    </recommendedName>
</protein>
<keyword evidence="8" id="KW-1185">Reference proteome</keyword>
<dbReference type="InterPro" id="IPR012340">
    <property type="entry name" value="NA-bd_OB-fold"/>
</dbReference>
<reference evidence="7" key="1">
    <citation type="submission" date="2022-12" db="EMBL/GenBank/DDBJ databases">
        <title>Reference genome sequencing for broad-spectrum identification of bacterial and archaeal isolates by mass spectrometry.</title>
        <authorList>
            <person name="Sekiguchi Y."/>
            <person name="Tourlousse D.M."/>
        </authorList>
    </citation>
    <scope>NUCLEOTIDE SEQUENCE</scope>
    <source>
        <strain evidence="7">10succ1</strain>
    </source>
</reference>
<evidence type="ECO:0000256" key="3">
    <source>
        <dbReference type="ARBA" id="ARBA00022989"/>
    </source>
</evidence>
<keyword evidence="3 5" id="KW-1133">Transmembrane helix</keyword>
<dbReference type="EMBL" id="BSDY01000020">
    <property type="protein sequence ID" value="GLI57598.1"/>
    <property type="molecule type" value="Genomic_DNA"/>
</dbReference>
<dbReference type="PANTHER" id="PTHR33507">
    <property type="entry name" value="INNER MEMBRANE PROTEIN YBBJ"/>
    <property type="match status" value="1"/>
</dbReference>
<dbReference type="SUPFAM" id="SSF141322">
    <property type="entry name" value="NfeD domain-like"/>
    <property type="match status" value="1"/>
</dbReference>
<feature type="transmembrane region" description="Helical" evidence="5">
    <location>
        <begin position="37"/>
        <end position="70"/>
    </location>
</feature>
<dbReference type="GO" id="GO:0005886">
    <property type="term" value="C:plasma membrane"/>
    <property type="evidence" value="ECO:0007669"/>
    <property type="project" value="TreeGrafter"/>
</dbReference>
<evidence type="ECO:0000256" key="2">
    <source>
        <dbReference type="ARBA" id="ARBA00022692"/>
    </source>
</evidence>
<gene>
    <name evidence="7" type="ORF">PM10SUCC1_31120</name>
</gene>
<evidence type="ECO:0000313" key="7">
    <source>
        <dbReference type="EMBL" id="GLI57598.1"/>
    </source>
</evidence>
<dbReference type="PANTHER" id="PTHR33507:SF3">
    <property type="entry name" value="INNER MEMBRANE PROTEIN YBBJ"/>
    <property type="match status" value="1"/>
</dbReference>
<dbReference type="InterPro" id="IPR002810">
    <property type="entry name" value="NfeD-like_C"/>
</dbReference>
<keyword evidence="2 5" id="KW-0812">Transmembrane</keyword>
<evidence type="ECO:0000256" key="4">
    <source>
        <dbReference type="ARBA" id="ARBA00023136"/>
    </source>
</evidence>
<evidence type="ECO:0000256" key="1">
    <source>
        <dbReference type="ARBA" id="ARBA00004141"/>
    </source>
</evidence>
<accession>A0A9W6GN60</accession>
<evidence type="ECO:0000313" key="8">
    <source>
        <dbReference type="Proteomes" id="UP001144471"/>
    </source>
</evidence>
<feature type="domain" description="NfeD-like C-terminal" evidence="6">
    <location>
        <begin position="113"/>
        <end position="168"/>
    </location>
</feature>
<comment type="subcellular location">
    <subcellularLocation>
        <location evidence="1">Membrane</location>
        <topology evidence="1">Multi-pass membrane protein</topology>
    </subcellularLocation>
</comment>
<dbReference type="Gene3D" id="2.40.50.140">
    <property type="entry name" value="Nucleic acid-binding proteins"/>
    <property type="match status" value="1"/>
</dbReference>
<dbReference type="Pfam" id="PF01957">
    <property type="entry name" value="NfeD"/>
    <property type="match status" value="1"/>
</dbReference>
<evidence type="ECO:0000259" key="6">
    <source>
        <dbReference type="Pfam" id="PF01957"/>
    </source>
</evidence>
<proteinExistence type="predicted"/>
<comment type="caution">
    <text evidence="7">The sequence shown here is derived from an EMBL/GenBank/DDBJ whole genome shotgun (WGS) entry which is preliminary data.</text>
</comment>
<organism evidence="7 8">
    <name type="scientific">Propionigenium maris DSM 9537</name>
    <dbReference type="NCBI Taxonomy" id="1123000"/>
    <lineage>
        <taxon>Bacteria</taxon>
        <taxon>Fusobacteriati</taxon>
        <taxon>Fusobacteriota</taxon>
        <taxon>Fusobacteriia</taxon>
        <taxon>Fusobacteriales</taxon>
        <taxon>Fusobacteriaceae</taxon>
        <taxon>Propionigenium</taxon>
    </lineage>
</organism>
<sequence length="169" mass="19383">MLKNPEGRANKSKKVLSFEVLYYILPYKRQVKVMEGYIWLALTIVFVIGELSAPGLVSIWFALAAGILTLAARFIESPLNQIYLFIALSTFFLIVTRPLSKRILSKREYKLEDRIIGQIVVIERVLKDGNYEVKLDGKHWKAICQEELSEGSRAKVLRIEGIKLILEKE</sequence>
<name>A0A9W6GN60_9FUSO</name>
<evidence type="ECO:0000256" key="5">
    <source>
        <dbReference type="SAM" id="Phobius"/>
    </source>
</evidence>
<dbReference type="InterPro" id="IPR052165">
    <property type="entry name" value="Membrane_assoc_protease"/>
</dbReference>